<reference evidence="11 12" key="1">
    <citation type="journal article" name="Sci. Rep.">
        <title>Telomere-to-telomere assembled and centromere annotated genomes of the two main subspecies of the button mushroom Agaricus bisporus reveal especially polymorphic chromosome ends.</title>
        <authorList>
            <person name="Sonnenberg A.S.M."/>
            <person name="Sedaghat-Telgerd N."/>
            <person name="Lavrijssen B."/>
            <person name="Ohm R.A."/>
            <person name="Hendrickx P.M."/>
            <person name="Scholtmeijer K."/>
            <person name="Baars J.J.P."/>
            <person name="van Peer A."/>
        </authorList>
    </citation>
    <scope>NUCLEOTIDE SEQUENCE [LARGE SCALE GENOMIC DNA]</scope>
    <source>
        <strain evidence="11 12">H119_p4</strain>
    </source>
</reference>
<feature type="domain" description="C2H2-type" evidence="8">
    <location>
        <begin position="89"/>
        <end position="116"/>
    </location>
</feature>
<dbReference type="GO" id="GO:0003676">
    <property type="term" value="F:nucleic acid binding"/>
    <property type="evidence" value="ECO:0007669"/>
    <property type="project" value="InterPro"/>
</dbReference>
<dbReference type="GO" id="GO:0008270">
    <property type="term" value="F:zinc ion binding"/>
    <property type="evidence" value="ECO:0007669"/>
    <property type="project" value="UniProtKB-KW"/>
</dbReference>
<feature type="domain" description="Helicase C-terminal" evidence="10">
    <location>
        <begin position="1301"/>
        <end position="1452"/>
    </location>
</feature>
<dbReference type="PROSITE" id="PS51194">
    <property type="entry name" value="HELICASE_CTER"/>
    <property type="match status" value="1"/>
</dbReference>
<dbReference type="PANTHER" id="PTHR13710">
    <property type="entry name" value="DNA HELICASE RECQ FAMILY MEMBER"/>
    <property type="match status" value="1"/>
</dbReference>
<evidence type="ECO:0000259" key="10">
    <source>
        <dbReference type="PROSITE" id="PS51194"/>
    </source>
</evidence>
<dbReference type="Gene3D" id="3.40.50.300">
    <property type="entry name" value="P-loop containing nucleotide triphosphate hydrolases"/>
    <property type="match status" value="2"/>
</dbReference>
<dbReference type="GO" id="GO:0043138">
    <property type="term" value="F:3'-5' DNA helicase activity"/>
    <property type="evidence" value="ECO:0007669"/>
    <property type="project" value="UniProtKB-EC"/>
</dbReference>
<evidence type="ECO:0000256" key="1">
    <source>
        <dbReference type="ARBA" id="ARBA00005446"/>
    </source>
</evidence>
<dbReference type="EC" id="5.6.2.4" evidence="5"/>
<proteinExistence type="inferred from homology"/>
<dbReference type="PANTHER" id="PTHR13710:SF154">
    <property type="entry name" value="RECQ HELICASE, PUTATIVE (AFU_ORTHOLOGUE AFUA_6G14720)-RELATED"/>
    <property type="match status" value="1"/>
</dbReference>
<feature type="domain" description="Helicase ATP-binding" evidence="9">
    <location>
        <begin position="1112"/>
        <end position="1272"/>
    </location>
</feature>
<evidence type="ECO:0000256" key="7">
    <source>
        <dbReference type="SAM" id="MobiDB-lite"/>
    </source>
</evidence>
<dbReference type="InterPro" id="IPR001650">
    <property type="entry name" value="Helicase_C-like"/>
</dbReference>
<dbReference type="GO" id="GO:0005524">
    <property type="term" value="F:ATP binding"/>
    <property type="evidence" value="ECO:0007669"/>
    <property type="project" value="UniProtKB-KW"/>
</dbReference>
<dbReference type="InterPro" id="IPR011545">
    <property type="entry name" value="DEAD/DEAH_box_helicase_dom"/>
</dbReference>
<feature type="compositionally biased region" description="Acidic residues" evidence="7">
    <location>
        <begin position="493"/>
        <end position="509"/>
    </location>
</feature>
<dbReference type="InterPro" id="IPR013087">
    <property type="entry name" value="Znf_C2H2_type"/>
</dbReference>
<feature type="region of interest" description="Disordered" evidence="7">
    <location>
        <begin position="1"/>
        <end position="43"/>
    </location>
</feature>
<dbReference type="GO" id="GO:0009378">
    <property type="term" value="F:four-way junction helicase activity"/>
    <property type="evidence" value="ECO:0007669"/>
    <property type="project" value="TreeGrafter"/>
</dbReference>
<keyword evidence="6" id="KW-0479">Metal-binding</keyword>
<dbReference type="SMART" id="SM00490">
    <property type="entry name" value="HELICc"/>
    <property type="match status" value="1"/>
</dbReference>
<accession>A0A8H7C6Z6</accession>
<protein>
    <recommendedName>
        <fullName evidence="5">DNA 3'-5' helicase</fullName>
        <ecNumber evidence="5">5.6.2.4</ecNumber>
    </recommendedName>
</protein>
<sequence>MMSPATPKPISKRALSGRSQGLTPSSGRPPNKKAKENHASGNRCRVCSEPIAEKEGLAHNVCTASSASLLFDNGKIKIVVKRDEKTHLLLCPRCDRSFFSAKKIKEHAKAHAVSSPKRLSKPSPLSLPVSTQPTSATETISIAGSVEDAPQTPPPLLIVSRTQPPSSDTLQTSLLSRYSLVVNTIHRILICLTCQGIIDPSNIRKHFLHHHRNAPTPPNLQHKIDNEASVSYPGLTSSPLHPTETVDAIYGLGDAVSNYRMCLSCRHCFGSKRTFDKHTCASEDQRWIVTDVQRFFANTSSPWFPVRPRAITLPVQPDRWAVYQAQQLSNAGATITPSYSDNFRVLHQFLRNERWLQHVEGFKYEDLIHISSYSSQDTAYGGLHRHIYQFLAATQASLNDPYLRRSIGTRPAEETDQKTVKFHKDVNAPTLENYSRIMAGVICLIHRVILNIDTPYIFPIPNDLTTACTDFVESLSPPSPDREDEPDCFAASDDEIEESSEISDDDEDSSPSQAQSNEHRDTYTSTPSIQIKLVTLLYIIFTQLPDHDHRGQFFTPIYHFLVFSSLRKDGQWVVANTITHTIAALLFVGRLVFASKTLELAQEDNVDSATAFARVSKYFEERTGAIIPRLYITKRGFTGLQSAEESTFFFNAPDLSGTSAIFGNHTLSLSHIKDAHVRAIDEIQAELNALTFHSSHFTISDHVFVHDSPREQKPGYSFLKHPKNVWNHGITLIQYILQNDNLFSKFAYVTSTGSISWNSTAVAEFMKRIFDLQMKFICSIILSYGEPARGTELASHLLANVSGGSIRNFFVLFDIPVLRASFSKTASITGDKVIYRIPLPQIGRQFVRFLAYLRPAFIEWQSYMNPFMLSNAQHYLFAGLYRPITAHDVSRWLAAYTFREINIRLRLRRFRQYMAFITSCNHEVFEAATSSSTATHDQFGHTAEINVMHYGRDSRTPAGSNFSSFLSAARVSGIFHLLYGHPPILLQRLENGQGHLALIKETVNQIRNQSVSPTILTSSSSTSLSIHDISAALKSLILPEIISTLTKSVSKSYASVIELLSPKSTFQISNLSPNDPSIIPHPYLLAKLRELNPTLHQTNGGFKTLQQAQVAKLLHERTKNVVYIAPTGSGKTMPNMICTKFFDVNRSTIWLLPLLALHEQHHHTSRRFGLTSESWSHKTSSSNPPANVLATIDQAMFETFKKFVARLLQEDLLARINIDEAHLVLTHASFRPVMHLLQWVATTPVQIVLTTATLPPSLEGVLLSSLGITSSVTLRATTPRPNISFQVLRTEAPFEEAVQLQFKSALQYSSNNRVILFCLTRREVEQYAKTLGVPYCHAGLEVGELSLILDRFRNDDNFRGLVTSSILGVGLDVPNVSHVLHAGLPRDIISFIQEAGRAEQASSDSQAFSLVILPPSLPLPLYPSSDIFGQQILRETLLDQMSCRRLAIQTYLDGTAETCTMLSGSTHICDNCARVSLSPPKLEFEDNVLAHTSIAASHSKSFTLQAMNQTTRLSSSKLLTGYSTTTAQVACLVW</sequence>
<name>A0A8H7C6Z6_AGABI</name>
<keyword evidence="3" id="KW-0067">ATP-binding</keyword>
<keyword evidence="6" id="KW-0863">Zinc-finger</keyword>
<gene>
    <name evidence="11" type="ORF">Agabi119p4_8633</name>
</gene>
<keyword evidence="6" id="KW-0862">Zinc</keyword>
<evidence type="ECO:0000259" key="8">
    <source>
        <dbReference type="PROSITE" id="PS50157"/>
    </source>
</evidence>
<dbReference type="Pfam" id="PF00271">
    <property type="entry name" value="Helicase_C"/>
    <property type="match status" value="1"/>
</dbReference>
<dbReference type="SMART" id="SM00487">
    <property type="entry name" value="DEXDc"/>
    <property type="match status" value="1"/>
</dbReference>
<evidence type="ECO:0000256" key="5">
    <source>
        <dbReference type="ARBA" id="ARBA00034808"/>
    </source>
</evidence>
<evidence type="ECO:0000256" key="2">
    <source>
        <dbReference type="ARBA" id="ARBA00022741"/>
    </source>
</evidence>
<dbReference type="GO" id="GO:0000724">
    <property type="term" value="P:double-strand break repair via homologous recombination"/>
    <property type="evidence" value="ECO:0007669"/>
    <property type="project" value="TreeGrafter"/>
</dbReference>
<dbReference type="GO" id="GO:0005694">
    <property type="term" value="C:chromosome"/>
    <property type="evidence" value="ECO:0007669"/>
    <property type="project" value="TreeGrafter"/>
</dbReference>
<feature type="region of interest" description="Disordered" evidence="7">
    <location>
        <begin position="110"/>
        <end position="134"/>
    </location>
</feature>
<comment type="caution">
    <text evidence="11">The sequence shown here is derived from an EMBL/GenBank/DDBJ whole genome shotgun (WGS) entry which is preliminary data.</text>
</comment>
<feature type="compositionally biased region" description="Polar residues" evidence="7">
    <location>
        <begin position="17"/>
        <end position="28"/>
    </location>
</feature>
<dbReference type="GO" id="GO:0005737">
    <property type="term" value="C:cytoplasm"/>
    <property type="evidence" value="ECO:0007669"/>
    <property type="project" value="TreeGrafter"/>
</dbReference>
<dbReference type="SUPFAM" id="SSF52540">
    <property type="entry name" value="P-loop containing nucleoside triphosphate hydrolases"/>
    <property type="match status" value="1"/>
</dbReference>
<dbReference type="InterPro" id="IPR014001">
    <property type="entry name" value="Helicase_ATP-bd"/>
</dbReference>
<evidence type="ECO:0000313" key="11">
    <source>
        <dbReference type="EMBL" id="KAF7764096.1"/>
    </source>
</evidence>
<evidence type="ECO:0000313" key="12">
    <source>
        <dbReference type="Proteomes" id="UP000629468"/>
    </source>
</evidence>
<keyword evidence="2" id="KW-0547">Nucleotide-binding</keyword>
<dbReference type="PROSITE" id="PS00028">
    <property type="entry name" value="ZINC_FINGER_C2H2_1"/>
    <property type="match status" value="1"/>
</dbReference>
<feature type="compositionally biased region" description="Low complexity" evidence="7">
    <location>
        <begin position="111"/>
        <end position="130"/>
    </location>
</feature>
<feature type="region of interest" description="Disordered" evidence="7">
    <location>
        <begin position="493"/>
        <end position="524"/>
    </location>
</feature>
<evidence type="ECO:0000259" key="9">
    <source>
        <dbReference type="PROSITE" id="PS51192"/>
    </source>
</evidence>
<dbReference type="PROSITE" id="PS51192">
    <property type="entry name" value="HELICASE_ATP_BIND_1"/>
    <property type="match status" value="1"/>
</dbReference>
<organism evidence="11 12">
    <name type="scientific">Agaricus bisporus var. burnettii</name>
    <dbReference type="NCBI Taxonomy" id="192524"/>
    <lineage>
        <taxon>Eukaryota</taxon>
        <taxon>Fungi</taxon>
        <taxon>Dikarya</taxon>
        <taxon>Basidiomycota</taxon>
        <taxon>Agaricomycotina</taxon>
        <taxon>Agaricomycetes</taxon>
        <taxon>Agaricomycetidae</taxon>
        <taxon>Agaricales</taxon>
        <taxon>Agaricineae</taxon>
        <taxon>Agaricaceae</taxon>
        <taxon>Agaricus</taxon>
    </lineage>
</organism>
<dbReference type="Proteomes" id="UP000629468">
    <property type="component" value="Unassembled WGS sequence"/>
</dbReference>
<dbReference type="Pfam" id="PF00270">
    <property type="entry name" value="DEAD"/>
    <property type="match status" value="1"/>
</dbReference>
<dbReference type="PROSITE" id="PS50157">
    <property type="entry name" value="ZINC_FINGER_C2H2_2"/>
    <property type="match status" value="1"/>
</dbReference>
<dbReference type="InterPro" id="IPR027417">
    <property type="entry name" value="P-loop_NTPase"/>
</dbReference>
<evidence type="ECO:0000256" key="6">
    <source>
        <dbReference type="PROSITE-ProRule" id="PRU00042"/>
    </source>
</evidence>
<evidence type="ECO:0000256" key="3">
    <source>
        <dbReference type="ARBA" id="ARBA00022840"/>
    </source>
</evidence>
<dbReference type="EMBL" id="JABXXO010000011">
    <property type="protein sequence ID" value="KAF7764096.1"/>
    <property type="molecule type" value="Genomic_DNA"/>
</dbReference>
<comment type="catalytic activity">
    <reaction evidence="4">
        <text>Couples ATP hydrolysis with the unwinding of duplex DNA by translocating in the 3'-5' direction.</text>
        <dbReference type="EC" id="5.6.2.4"/>
    </reaction>
</comment>
<evidence type="ECO:0000256" key="4">
    <source>
        <dbReference type="ARBA" id="ARBA00034617"/>
    </source>
</evidence>
<comment type="similarity">
    <text evidence="1">Belongs to the helicase family. RecQ subfamily.</text>
</comment>